<protein>
    <submittedName>
        <fullName evidence="1">Uncharacterized protein</fullName>
    </submittedName>
</protein>
<keyword evidence="2" id="KW-1185">Reference proteome</keyword>
<comment type="caution">
    <text evidence="1">The sequence shown here is derived from an EMBL/GenBank/DDBJ whole genome shotgun (WGS) entry which is preliminary data.</text>
</comment>
<dbReference type="AlphaFoldDB" id="A0A9Q1JKD6"/>
<reference evidence="1" key="1">
    <citation type="submission" date="2022-04" db="EMBL/GenBank/DDBJ databases">
        <title>Carnegiea gigantea Genome sequencing and assembly v2.</title>
        <authorList>
            <person name="Copetti D."/>
            <person name="Sanderson M.J."/>
            <person name="Burquez A."/>
            <person name="Wojciechowski M.F."/>
        </authorList>
    </citation>
    <scope>NUCLEOTIDE SEQUENCE</scope>
    <source>
        <strain evidence="1">SGP5-SGP5p</strain>
        <tissue evidence="1">Aerial part</tissue>
    </source>
</reference>
<sequence>MTTMIDALLHLVTEQVKKTMEAKNTVRLLSAFDYEQTQGYRSRLHHDGQEPSGIVRSLVSKQPRAEHCECIKTAACDKPHEAGKYCELDEQNGHTTADCTELKKVSVNSQKKKALSKGQAQPREDLHKEECSTEVIATIARGHAEGISHTKWEAQLCSRIPTMVFDGRGVMPLPPLVMIP</sequence>
<gene>
    <name evidence="1" type="ORF">Cgig2_029447</name>
</gene>
<evidence type="ECO:0000313" key="2">
    <source>
        <dbReference type="Proteomes" id="UP001153076"/>
    </source>
</evidence>
<dbReference type="Proteomes" id="UP001153076">
    <property type="component" value="Unassembled WGS sequence"/>
</dbReference>
<evidence type="ECO:0000313" key="1">
    <source>
        <dbReference type="EMBL" id="KAJ8421400.1"/>
    </source>
</evidence>
<dbReference type="EMBL" id="JAKOGI010002742">
    <property type="protein sequence ID" value="KAJ8421400.1"/>
    <property type="molecule type" value="Genomic_DNA"/>
</dbReference>
<organism evidence="1 2">
    <name type="scientific">Carnegiea gigantea</name>
    <dbReference type="NCBI Taxonomy" id="171969"/>
    <lineage>
        <taxon>Eukaryota</taxon>
        <taxon>Viridiplantae</taxon>
        <taxon>Streptophyta</taxon>
        <taxon>Embryophyta</taxon>
        <taxon>Tracheophyta</taxon>
        <taxon>Spermatophyta</taxon>
        <taxon>Magnoliopsida</taxon>
        <taxon>eudicotyledons</taxon>
        <taxon>Gunneridae</taxon>
        <taxon>Pentapetalae</taxon>
        <taxon>Caryophyllales</taxon>
        <taxon>Cactineae</taxon>
        <taxon>Cactaceae</taxon>
        <taxon>Cactoideae</taxon>
        <taxon>Echinocereeae</taxon>
        <taxon>Carnegiea</taxon>
    </lineage>
</organism>
<proteinExistence type="predicted"/>
<name>A0A9Q1JKD6_9CARY</name>
<dbReference type="OrthoDB" id="1740536at2759"/>
<accession>A0A9Q1JKD6</accession>